<dbReference type="InterPro" id="IPR002126">
    <property type="entry name" value="Cadherin-like_dom"/>
</dbReference>
<feature type="domain" description="Cadherin" evidence="14">
    <location>
        <begin position="131"/>
        <end position="228"/>
    </location>
</feature>
<feature type="domain" description="Cadherin" evidence="14">
    <location>
        <begin position="437"/>
        <end position="519"/>
    </location>
</feature>
<organism evidence="15 16">
    <name type="scientific">Labrus bergylta</name>
    <name type="common">ballan wrasse</name>
    <dbReference type="NCBI Taxonomy" id="56723"/>
    <lineage>
        <taxon>Eukaryota</taxon>
        <taxon>Metazoa</taxon>
        <taxon>Chordata</taxon>
        <taxon>Craniata</taxon>
        <taxon>Vertebrata</taxon>
        <taxon>Euteleostomi</taxon>
        <taxon>Actinopterygii</taxon>
        <taxon>Neopterygii</taxon>
        <taxon>Teleostei</taxon>
        <taxon>Neoteleostei</taxon>
        <taxon>Acanthomorphata</taxon>
        <taxon>Eupercaria</taxon>
        <taxon>Labriformes</taxon>
        <taxon>Labridae</taxon>
        <taxon>Labrus</taxon>
    </lineage>
</organism>
<comment type="subcellular location">
    <subcellularLocation>
        <location evidence="2">Cell membrane</location>
        <topology evidence="2">Single-pass type I membrane protein</topology>
    </subcellularLocation>
</comment>
<keyword evidence="6" id="KW-0677">Repeat</keyword>
<dbReference type="Pfam" id="PF08266">
    <property type="entry name" value="Cadherin_2"/>
    <property type="match status" value="1"/>
</dbReference>
<dbReference type="SUPFAM" id="SSF49313">
    <property type="entry name" value="Cadherin-like"/>
    <property type="match status" value="6"/>
</dbReference>
<keyword evidence="16" id="KW-1185">Reference proteome</keyword>
<dbReference type="Pfam" id="PF00028">
    <property type="entry name" value="Cadherin"/>
    <property type="match status" value="3"/>
</dbReference>
<evidence type="ECO:0000256" key="13">
    <source>
        <dbReference type="SAM" id="Phobius"/>
    </source>
</evidence>
<keyword evidence="3" id="KW-1003">Cell membrane</keyword>
<evidence type="ECO:0000313" key="16">
    <source>
        <dbReference type="Proteomes" id="UP000261660"/>
    </source>
</evidence>
<evidence type="ECO:0000256" key="9">
    <source>
        <dbReference type="ARBA" id="ARBA00022989"/>
    </source>
</evidence>
<dbReference type="InterPro" id="IPR032455">
    <property type="entry name" value="Cadherin_C"/>
</dbReference>
<evidence type="ECO:0000313" key="15">
    <source>
        <dbReference type="Ensembl" id="ENSLBEP00000015966.1"/>
    </source>
</evidence>
<feature type="domain" description="Cadherin" evidence="14">
    <location>
        <begin position="229"/>
        <end position="333"/>
    </location>
</feature>
<feature type="domain" description="Cadherin" evidence="14">
    <location>
        <begin position="31"/>
        <end position="130"/>
    </location>
</feature>
<dbReference type="Pfam" id="PF16492">
    <property type="entry name" value="Cadherin_C_2"/>
    <property type="match status" value="1"/>
</dbReference>
<evidence type="ECO:0000256" key="5">
    <source>
        <dbReference type="ARBA" id="ARBA00022729"/>
    </source>
</evidence>
<evidence type="ECO:0000256" key="8">
    <source>
        <dbReference type="ARBA" id="ARBA00022889"/>
    </source>
</evidence>
<keyword evidence="4 13" id="KW-0812">Transmembrane</keyword>
<dbReference type="SMART" id="SM00112">
    <property type="entry name" value="CA"/>
    <property type="match status" value="6"/>
</dbReference>
<dbReference type="AlphaFoldDB" id="A0A3Q3F7Q6"/>
<dbReference type="FunFam" id="2.60.40.60:FF:000007">
    <property type="entry name" value="Protocadherin alpha 2"/>
    <property type="match status" value="1"/>
</dbReference>
<dbReference type="GO" id="GO:0009653">
    <property type="term" value="P:anatomical structure morphogenesis"/>
    <property type="evidence" value="ECO:0007669"/>
    <property type="project" value="UniProtKB-ARBA"/>
</dbReference>
<evidence type="ECO:0000256" key="2">
    <source>
        <dbReference type="ARBA" id="ARBA00004251"/>
    </source>
</evidence>
<dbReference type="Proteomes" id="UP000261660">
    <property type="component" value="Unplaced"/>
</dbReference>
<dbReference type="PANTHER" id="PTHR24028:SF296">
    <property type="entry name" value="PROTOCADHERIN 1 GAMMA 11 PRECURSOR-RELATED"/>
    <property type="match status" value="1"/>
</dbReference>
<evidence type="ECO:0000256" key="12">
    <source>
        <dbReference type="PROSITE-ProRule" id="PRU00043"/>
    </source>
</evidence>
<evidence type="ECO:0000256" key="3">
    <source>
        <dbReference type="ARBA" id="ARBA00022475"/>
    </source>
</evidence>
<dbReference type="InterPro" id="IPR015919">
    <property type="entry name" value="Cadherin-like_sf"/>
</dbReference>
<dbReference type="GeneTree" id="ENSGT00940000164468"/>
<keyword evidence="7 12" id="KW-0106">Calcium</keyword>
<keyword evidence="5" id="KW-0732">Signal</keyword>
<feature type="domain" description="Cadherin" evidence="14">
    <location>
        <begin position="527"/>
        <end position="618"/>
    </location>
</feature>
<dbReference type="PROSITE" id="PS00232">
    <property type="entry name" value="CADHERIN_1"/>
    <property type="match status" value="3"/>
</dbReference>
<feature type="transmembrane region" description="Helical" evidence="13">
    <location>
        <begin position="631"/>
        <end position="654"/>
    </location>
</feature>
<accession>A0A3Q3F7Q6</accession>
<dbReference type="GO" id="GO:0005509">
    <property type="term" value="F:calcium ion binding"/>
    <property type="evidence" value="ECO:0007669"/>
    <property type="project" value="UniProtKB-UniRule"/>
</dbReference>
<dbReference type="CDD" id="cd11304">
    <property type="entry name" value="Cadherin_repeat"/>
    <property type="match status" value="5"/>
</dbReference>
<keyword evidence="10 13" id="KW-0472">Membrane</keyword>
<dbReference type="FunFam" id="2.60.40.60:FF:000001">
    <property type="entry name" value="Protocadherin alpha 2"/>
    <property type="match status" value="1"/>
</dbReference>
<comment type="function">
    <text evidence="1">Potential calcium-dependent cell-adhesion protein. May be involved in the establishment and maintenance of specific neuronal connections in the brain.</text>
</comment>
<dbReference type="FunFam" id="2.60.40.60:FF:000129">
    <property type="entry name" value="protocadherin alpha-C2 isoform X1"/>
    <property type="match status" value="1"/>
</dbReference>
<dbReference type="GO" id="GO:0005886">
    <property type="term" value="C:plasma membrane"/>
    <property type="evidence" value="ECO:0007669"/>
    <property type="project" value="UniProtKB-SubCell"/>
</dbReference>
<keyword evidence="8" id="KW-0130">Cell adhesion</keyword>
<dbReference type="InterPro" id="IPR020894">
    <property type="entry name" value="Cadherin_CS"/>
</dbReference>
<dbReference type="InterPro" id="IPR013164">
    <property type="entry name" value="Cadherin_N"/>
</dbReference>
<reference evidence="15" key="1">
    <citation type="submission" date="2025-08" db="UniProtKB">
        <authorList>
            <consortium name="Ensembl"/>
        </authorList>
    </citation>
    <scope>IDENTIFICATION</scope>
</reference>
<dbReference type="Ensembl" id="ENSLBET00000016903.1">
    <property type="protein sequence ID" value="ENSLBEP00000015966.1"/>
    <property type="gene ID" value="ENSLBEG00000012316.1"/>
</dbReference>
<dbReference type="InterPro" id="IPR050174">
    <property type="entry name" value="Protocadherin/Cadherin-CA"/>
</dbReference>
<feature type="transmembrane region" description="Helical" evidence="13">
    <location>
        <begin position="12"/>
        <end position="32"/>
    </location>
</feature>
<proteinExistence type="predicted"/>
<keyword evidence="9 13" id="KW-1133">Transmembrane helix</keyword>
<dbReference type="FunFam" id="2.60.40.60:FF:000006">
    <property type="entry name" value="Protocadherin alpha 2"/>
    <property type="match status" value="1"/>
</dbReference>
<reference evidence="15" key="2">
    <citation type="submission" date="2025-09" db="UniProtKB">
        <authorList>
            <consortium name="Ensembl"/>
        </authorList>
    </citation>
    <scope>IDENTIFICATION</scope>
</reference>
<protein>
    <recommendedName>
        <fullName evidence="14">Cadherin domain-containing protein</fullName>
    </recommendedName>
</protein>
<dbReference type="PROSITE" id="PS50268">
    <property type="entry name" value="CADHERIN_2"/>
    <property type="match status" value="6"/>
</dbReference>
<evidence type="ECO:0000256" key="10">
    <source>
        <dbReference type="ARBA" id="ARBA00023136"/>
    </source>
</evidence>
<name>A0A3Q3F7Q6_9LABR</name>
<dbReference type="FunFam" id="2.60.40.60:FF:000002">
    <property type="entry name" value="Protocadherin alpha 2"/>
    <property type="match status" value="1"/>
</dbReference>
<evidence type="ECO:0000256" key="11">
    <source>
        <dbReference type="ARBA" id="ARBA00023180"/>
    </source>
</evidence>
<dbReference type="FunFam" id="2.60.40.60:FF:000004">
    <property type="entry name" value="Protocadherin 1 gamma 2"/>
    <property type="match status" value="1"/>
</dbReference>
<evidence type="ECO:0000259" key="14">
    <source>
        <dbReference type="PROSITE" id="PS50268"/>
    </source>
</evidence>
<dbReference type="Gene3D" id="2.60.40.60">
    <property type="entry name" value="Cadherins"/>
    <property type="match status" value="6"/>
</dbReference>
<evidence type="ECO:0000256" key="1">
    <source>
        <dbReference type="ARBA" id="ARBA00003436"/>
    </source>
</evidence>
<evidence type="ECO:0000256" key="7">
    <source>
        <dbReference type="ARBA" id="ARBA00022837"/>
    </source>
</evidence>
<keyword evidence="11" id="KW-0325">Glycoprotein</keyword>
<dbReference type="PRINTS" id="PR00205">
    <property type="entry name" value="CADHERIN"/>
</dbReference>
<dbReference type="GO" id="GO:0007156">
    <property type="term" value="P:homophilic cell adhesion via plasma membrane adhesion molecules"/>
    <property type="evidence" value="ECO:0007669"/>
    <property type="project" value="InterPro"/>
</dbReference>
<sequence length="753" mass="83164">DRRRRVTMTRQVLLFIAVLYFNSVVGQVSYSIPEEMPKGSFVGDIAQDLGLDVKRLRSGNARIYTGDSTEYIELNKEKGVLLVKERIDREAICAQAVPCALHFQVILENPMEFYSITVQVMDINDNAPIFKRGEMKFRISESAITGAVFLLQQAMDLDVGGNGLQSYMLKPTDNFVLRLQNQADGSKMVEMDSLSLILTAVDGGEPLLSGTVQIHISVLDYNDNAPVFTQKIYKSIIRENSPQGTQVVIVSASDLDEGPNGKISYAILNLLDNVSELFEINKETGEVTLIGNTDFEKKRQYQIHVQAIDEGGLTDSCKIIVEITDINDNIPDIQPGTVVTMINIQDPDFGENGKVKCYINDNIPFTISSASNSFFSLTTDSDLDREVASQYNITVTCSDEGVPSLSSSVTLTLQISDVNDNAPVFERSSYEAYIVENNTPNARVSYILEDSSVNGVPVSSYVSVSADSGVIHAVRSFDYEQIKDFHFRVKAQDGGSPPLSSNVTVKVVIQDQNDNPPQVLYPVQTGGSVVAEMVPRAADVGYLNAWLSYKLQKATDRALFEVGLQNGEIRTIRQVNDKDAVKQRLTVIVEDNGQPSRSAAVIVNVAVADSFPEVLSEFTDFTHDKEYNDNLTFYLVLALAVVSFLFITCVVVIISVKSTDGDSLAPYTLGTGTLQHVYNYEVCRTTDSRKSDCKFGRAGSQNVLIMDPSSTGTMQRIQSEKSILDEPDSPLEVRHLSYSHLSFKQNATRRKKL</sequence>
<evidence type="ECO:0000256" key="6">
    <source>
        <dbReference type="ARBA" id="ARBA00022737"/>
    </source>
</evidence>
<feature type="domain" description="Cadherin" evidence="14">
    <location>
        <begin position="332"/>
        <end position="425"/>
    </location>
</feature>
<dbReference type="PANTHER" id="PTHR24028">
    <property type="entry name" value="CADHERIN-87A"/>
    <property type="match status" value="1"/>
</dbReference>
<evidence type="ECO:0000256" key="4">
    <source>
        <dbReference type="ARBA" id="ARBA00022692"/>
    </source>
</evidence>